<dbReference type="EMBL" id="CP055900">
    <property type="protein sequence ID" value="QKX58868.1"/>
    <property type="molecule type" value="Genomic_DNA"/>
</dbReference>
<protein>
    <recommendedName>
        <fullName evidence="1">N-acetyltransferase domain-containing protein</fullName>
    </recommendedName>
</protein>
<dbReference type="PANTHER" id="PTHR42791">
    <property type="entry name" value="GNAT FAMILY ACETYLTRANSFERASE"/>
    <property type="match status" value="1"/>
</dbReference>
<evidence type="ECO:0000313" key="3">
    <source>
        <dbReference type="Proteomes" id="UP000509510"/>
    </source>
</evidence>
<evidence type="ECO:0000313" key="2">
    <source>
        <dbReference type="EMBL" id="QKX58868.1"/>
    </source>
</evidence>
<evidence type="ECO:0000259" key="1">
    <source>
        <dbReference type="PROSITE" id="PS51186"/>
    </source>
</evidence>
<dbReference type="Pfam" id="PF13508">
    <property type="entry name" value="Acetyltransf_7"/>
    <property type="match status" value="1"/>
</dbReference>
<dbReference type="RefSeq" id="XP_035345046.1">
    <property type="nucleotide sequence ID" value="XM_035489153.1"/>
</dbReference>
<accession>A0A7H8QYV2</accession>
<dbReference type="Gene3D" id="3.40.630.30">
    <property type="match status" value="1"/>
</dbReference>
<dbReference type="SUPFAM" id="SSF55729">
    <property type="entry name" value="Acyl-CoA N-acyltransferases (Nat)"/>
    <property type="match status" value="1"/>
</dbReference>
<dbReference type="KEGG" id="trg:TRUGW13939_05996"/>
<reference evidence="3" key="1">
    <citation type="submission" date="2020-06" db="EMBL/GenBank/DDBJ databases">
        <title>A chromosome-scale genome assembly of Talaromyces rugulosus W13939.</title>
        <authorList>
            <person name="Wang B."/>
            <person name="Guo L."/>
            <person name="Ye K."/>
            <person name="Wang L."/>
        </authorList>
    </citation>
    <scope>NUCLEOTIDE SEQUENCE [LARGE SCALE GENOMIC DNA]</scope>
    <source>
        <strain evidence="3">W13939</strain>
    </source>
</reference>
<dbReference type="PANTHER" id="PTHR42791:SF14">
    <property type="entry name" value="N-ACETYLTRANSFERASE DOMAIN-CONTAINING PROTEIN"/>
    <property type="match status" value="1"/>
</dbReference>
<proteinExistence type="predicted"/>
<dbReference type="CDD" id="cd04301">
    <property type="entry name" value="NAT_SF"/>
    <property type="match status" value="1"/>
</dbReference>
<keyword evidence="3" id="KW-1185">Reference proteome</keyword>
<feature type="domain" description="N-acetyltransferase" evidence="1">
    <location>
        <begin position="168"/>
        <end position="246"/>
    </location>
</feature>
<dbReference type="OrthoDB" id="2832510at2759"/>
<dbReference type="InterPro" id="IPR016181">
    <property type="entry name" value="Acyl_CoA_acyltransferase"/>
</dbReference>
<dbReference type="Proteomes" id="UP000509510">
    <property type="component" value="Chromosome III"/>
</dbReference>
<name>A0A7H8QYV2_TALRU</name>
<sequence length="246" mass="27576">MATSQPAVRVEPITTPDDLPRFFDITAATLGQQTSDGIFCAFNPGWDNPEGREAAISRIISRWLSITTDRNGDLNTFYVKATAPRSDGNEEKIAGVAIWVQMSNVQGYGEKPSTGLKQELLDKLYPDNPTEHRYLCQLDASLHRRRLEVLREIENSDSPAVFVMDLCVVDPAFQRRGIGSKLVEWGLGEAKRRGGLEAVTEASSMGRHVYQKLGFVQEGRDLEAWVDDEFRGRSWPSNVFMRTGRP</sequence>
<dbReference type="InterPro" id="IPR000182">
    <property type="entry name" value="GNAT_dom"/>
</dbReference>
<dbReference type="GO" id="GO:0016747">
    <property type="term" value="F:acyltransferase activity, transferring groups other than amino-acyl groups"/>
    <property type="evidence" value="ECO:0007669"/>
    <property type="project" value="InterPro"/>
</dbReference>
<organism evidence="2 3">
    <name type="scientific">Talaromyces rugulosus</name>
    <name type="common">Penicillium rugulosum</name>
    <dbReference type="NCBI Taxonomy" id="121627"/>
    <lineage>
        <taxon>Eukaryota</taxon>
        <taxon>Fungi</taxon>
        <taxon>Dikarya</taxon>
        <taxon>Ascomycota</taxon>
        <taxon>Pezizomycotina</taxon>
        <taxon>Eurotiomycetes</taxon>
        <taxon>Eurotiomycetidae</taxon>
        <taxon>Eurotiales</taxon>
        <taxon>Trichocomaceae</taxon>
        <taxon>Talaromyces</taxon>
        <taxon>Talaromyces sect. Islandici</taxon>
    </lineage>
</organism>
<dbReference type="PROSITE" id="PS51186">
    <property type="entry name" value="GNAT"/>
    <property type="match status" value="1"/>
</dbReference>
<dbReference type="AlphaFoldDB" id="A0A7H8QYV2"/>
<dbReference type="InterPro" id="IPR052523">
    <property type="entry name" value="Trichothecene_AcTrans"/>
</dbReference>
<dbReference type="GeneID" id="55993492"/>
<gene>
    <name evidence="2" type="ORF">TRUGW13939_05996</name>
</gene>